<dbReference type="AlphaFoldDB" id="A0A5N1IUJ3"/>
<sequence>MKFLRVNFKQVLKGFFAVAVLSVASPAYAQLPAITNDLQAYNSAGIGKTILNTGTDIFSYNEDERLKFFIDNFKVMVWDGDQPGLSWVVTDLDGNKTEDFISIRNIYRDPDVVVHQYNGEIYAMVVYESHEGQIQYDSYKWNGGSFNYHDGSVVGNNNPGDVRGAKRLSGENPNIDVNSEGKVVVTWHESFSYPASTTILLPGNNQTFHFDVVRSEIYAVFGNIDGSRLSGVSSQFNGLQGTTIDIDYNSTSPRGDKISVTGNLLYEHNKYPDVALSEQDVNGELAVTFTYSKMSFLPLFFSTDKKWVIDQRILNTTGSPSLTTGFFTGNAQPNSGTYRPRIASRKIFGTYARDFEAVTGPVHRGCDETGFYTYSAIYNFGRFNNVTHPVTTVNSGYTDTENYEPVVSYRYNEFGRSGQYVVAWTINTNFGPAHQRNLNIMAATMRNGARQGSQLAWVNKGNYAPDSEDEPFVGNQLIPSIAGSYSNVENQYMFVDLEEKHNNDVKYKGSENKPGTVQLRQTQGGTSNGFTAFPNPFSDEVRFNLQIDATDAPQTLTLLDLTGRQLDKLEIKHLKPGNNTLTWQSRKPLPAGVYLARLQSREKITTIRIVKQ</sequence>
<evidence type="ECO:0000256" key="1">
    <source>
        <dbReference type="SAM" id="SignalP"/>
    </source>
</evidence>
<dbReference type="Gene3D" id="2.60.40.4070">
    <property type="match status" value="1"/>
</dbReference>
<gene>
    <name evidence="2" type="ORF">F0P94_10600</name>
</gene>
<proteinExistence type="predicted"/>
<dbReference type="RefSeq" id="WP_150903856.1">
    <property type="nucleotide sequence ID" value="NZ_VTWT01000005.1"/>
</dbReference>
<dbReference type="EMBL" id="VTWT01000005">
    <property type="protein sequence ID" value="KAA9333690.1"/>
    <property type="molecule type" value="Genomic_DNA"/>
</dbReference>
<evidence type="ECO:0000313" key="2">
    <source>
        <dbReference type="EMBL" id="KAA9333690.1"/>
    </source>
</evidence>
<feature type="signal peptide" evidence="1">
    <location>
        <begin position="1"/>
        <end position="29"/>
    </location>
</feature>
<dbReference type="NCBIfam" id="TIGR04183">
    <property type="entry name" value="Por_Secre_tail"/>
    <property type="match status" value="1"/>
</dbReference>
<protein>
    <submittedName>
        <fullName evidence="2">T9SS type A sorting domain-containing protein</fullName>
    </submittedName>
</protein>
<name>A0A5N1IUJ3_9BACT</name>
<reference evidence="2 3" key="1">
    <citation type="submission" date="2019-09" db="EMBL/GenBank/DDBJ databases">
        <title>Genome sequence of Adhaeribacter sp. M2.</title>
        <authorList>
            <person name="Srinivasan S."/>
        </authorList>
    </citation>
    <scope>NUCLEOTIDE SEQUENCE [LARGE SCALE GENOMIC DNA]</scope>
    <source>
        <strain evidence="2 3">M2</strain>
    </source>
</reference>
<dbReference type="InterPro" id="IPR026444">
    <property type="entry name" value="Secre_tail"/>
</dbReference>
<keyword evidence="1" id="KW-0732">Signal</keyword>
<feature type="chain" id="PRO_5024977205" evidence="1">
    <location>
        <begin position="30"/>
        <end position="612"/>
    </location>
</feature>
<keyword evidence="3" id="KW-1185">Reference proteome</keyword>
<evidence type="ECO:0000313" key="3">
    <source>
        <dbReference type="Proteomes" id="UP000326570"/>
    </source>
</evidence>
<comment type="caution">
    <text evidence="2">The sequence shown here is derived from an EMBL/GenBank/DDBJ whole genome shotgun (WGS) entry which is preliminary data.</text>
</comment>
<dbReference type="Proteomes" id="UP000326570">
    <property type="component" value="Unassembled WGS sequence"/>
</dbReference>
<accession>A0A5N1IUJ3</accession>
<organism evidence="2 3">
    <name type="scientific">Adhaeribacter soli</name>
    <dbReference type="NCBI Taxonomy" id="2607655"/>
    <lineage>
        <taxon>Bacteria</taxon>
        <taxon>Pseudomonadati</taxon>
        <taxon>Bacteroidota</taxon>
        <taxon>Cytophagia</taxon>
        <taxon>Cytophagales</taxon>
        <taxon>Hymenobacteraceae</taxon>
        <taxon>Adhaeribacter</taxon>
    </lineage>
</organism>